<dbReference type="OrthoDB" id="9794241at2"/>
<dbReference type="RefSeq" id="WP_048920818.1">
    <property type="nucleotide sequence ID" value="NZ_CP010777.1"/>
</dbReference>
<dbReference type="AlphaFoldDB" id="A0A0H4W626"/>
<dbReference type="PATRIC" id="fig|1379910.4.peg.2158"/>
<dbReference type="InterPro" id="IPR015996">
    <property type="entry name" value="UCP028451"/>
</dbReference>
<proteinExistence type="predicted"/>
<name>A0A0H4W626_9BACT</name>
<evidence type="ECO:0000313" key="2">
    <source>
        <dbReference type="Proteomes" id="UP000036458"/>
    </source>
</evidence>
<dbReference type="STRING" id="1379910.TH63_09945"/>
<sequence>MKKFLDQSTLDFVRDLRQNNQREWFEQNRSRYEAARQDFVSFLTTLLQGAAAFEPALEGQQPKDLMFRIYRDVRFSNDKRPYKDHICAYMADGGRKTINPGFYLHISPNDGSFLAGGVWMPPAPELKAIRQEIDYNYEELKALVNDPAFKKYYGGISGDKLKTTPKGYDSENPAIDLLRHKSWNVTYMLTDEVVTSDRLYDECLAAMKAVKPLNDFFLRPMKELKELKAEEI</sequence>
<dbReference type="Pfam" id="PF09365">
    <property type="entry name" value="DUF2461"/>
    <property type="match status" value="1"/>
</dbReference>
<dbReference type="EMBL" id="CP010777">
    <property type="protein sequence ID" value="AKQ45891.1"/>
    <property type="molecule type" value="Genomic_DNA"/>
</dbReference>
<dbReference type="NCBIfam" id="TIGR02453">
    <property type="entry name" value="TIGR02453 family protein"/>
    <property type="match status" value="1"/>
</dbReference>
<dbReference type="Proteomes" id="UP000036458">
    <property type="component" value="Chromosome"/>
</dbReference>
<protein>
    <recommendedName>
        <fullName evidence="3">TIGR02453 family protein</fullName>
    </recommendedName>
</protein>
<dbReference type="PANTHER" id="PTHR36452">
    <property type="entry name" value="CHROMOSOME 12, WHOLE GENOME SHOTGUN SEQUENCE"/>
    <property type="match status" value="1"/>
</dbReference>
<dbReference type="KEGG" id="ruf:TH63_09945"/>
<accession>A0A0H4W626</accession>
<evidence type="ECO:0000313" key="1">
    <source>
        <dbReference type="EMBL" id="AKQ45891.1"/>
    </source>
</evidence>
<organism evidence="1 2">
    <name type="scientific">Rufibacter radiotolerans</name>
    <dbReference type="NCBI Taxonomy" id="1379910"/>
    <lineage>
        <taxon>Bacteria</taxon>
        <taxon>Pseudomonadati</taxon>
        <taxon>Bacteroidota</taxon>
        <taxon>Cytophagia</taxon>
        <taxon>Cytophagales</taxon>
        <taxon>Hymenobacteraceae</taxon>
        <taxon>Rufibacter</taxon>
    </lineage>
</organism>
<dbReference type="PIRSF" id="PIRSF028451">
    <property type="entry name" value="UCP028451"/>
    <property type="match status" value="1"/>
</dbReference>
<evidence type="ECO:0008006" key="3">
    <source>
        <dbReference type="Google" id="ProtNLM"/>
    </source>
</evidence>
<gene>
    <name evidence="1" type="ORF">TH63_09945</name>
</gene>
<dbReference type="InterPro" id="IPR012808">
    <property type="entry name" value="CHP02453"/>
</dbReference>
<keyword evidence="2" id="KW-1185">Reference proteome</keyword>
<dbReference type="PANTHER" id="PTHR36452:SF1">
    <property type="entry name" value="DUF2461 DOMAIN-CONTAINING PROTEIN"/>
    <property type="match status" value="1"/>
</dbReference>
<reference evidence="1 2" key="1">
    <citation type="submission" date="2015-01" db="EMBL/GenBank/DDBJ databases">
        <title>Rufibacter sp./DG31D/ whole genome sequencing.</title>
        <authorList>
            <person name="Kim M.K."/>
            <person name="Srinivasan S."/>
            <person name="Lee J.-J."/>
        </authorList>
    </citation>
    <scope>NUCLEOTIDE SEQUENCE [LARGE SCALE GENOMIC DNA]</scope>
    <source>
        <strain evidence="1 2">DG31D</strain>
    </source>
</reference>